<dbReference type="OMA" id="CRSEAHE"/>
<keyword evidence="3" id="KW-1185">Reference proteome</keyword>
<evidence type="ECO:0000313" key="3">
    <source>
        <dbReference type="Proteomes" id="UP000825935"/>
    </source>
</evidence>
<feature type="compositionally biased region" description="Low complexity" evidence="1">
    <location>
        <begin position="131"/>
        <end position="142"/>
    </location>
</feature>
<evidence type="ECO:0000313" key="2">
    <source>
        <dbReference type="EMBL" id="KAH7447799.1"/>
    </source>
</evidence>
<feature type="compositionally biased region" description="Polar residues" evidence="1">
    <location>
        <begin position="93"/>
        <end position="115"/>
    </location>
</feature>
<feature type="region of interest" description="Disordered" evidence="1">
    <location>
        <begin position="93"/>
        <end position="262"/>
    </location>
</feature>
<feature type="compositionally biased region" description="Basic and acidic residues" evidence="1">
    <location>
        <begin position="602"/>
        <end position="612"/>
    </location>
</feature>
<dbReference type="EMBL" id="CM035406">
    <property type="protein sequence ID" value="KAH7447799.1"/>
    <property type="molecule type" value="Genomic_DNA"/>
</dbReference>
<feature type="compositionally biased region" description="Polar residues" evidence="1">
    <location>
        <begin position="154"/>
        <end position="189"/>
    </location>
</feature>
<protein>
    <submittedName>
        <fullName evidence="2">Uncharacterized protein</fullName>
    </submittedName>
</protein>
<proteinExistence type="predicted"/>
<feature type="compositionally biased region" description="Polar residues" evidence="1">
    <location>
        <begin position="213"/>
        <end position="223"/>
    </location>
</feature>
<dbReference type="PANTHER" id="PTHR31949:SF2">
    <property type="entry name" value="OS05G0480600 PROTEIN"/>
    <property type="match status" value="1"/>
</dbReference>
<sequence>MKKVPSKMGTWQGNVRDDDLALFHDMRRREHRNFLCPIKDDIDSSSSSTPTRTDRDLLPPDSEKNDYDWLLTPPSTPLFPSLDQDGPIVNLSQRRVLTRSTSMSRTTKLSYTQESAPKFTRGGYPSPKHPSTASSTSSTLSTGRGRPISPSWAHKTNSTARSSSPCRISTQTGRNTCAASKSNSRSLTPTLRRDSFSPSPAIKVASCGRSRPKSLSPNLQQWEPSLAGFASEPPPNLRTSLSERTVKRGLSQSSRKGMRIRSSSEEMIDMNVSSRWFMNSTDESGNWSLSYSNDFNSSQTSKGSVVSSYEDDLEMIESATSVDRSLNCGPKSANVKVKAERSVLPAKRQMQPAAGNTGDVASSLYPGARKSNERQSVIAQAQRRNPHIMFRPMLTSAPITTFYCNRPVGMHAQSSSLFMTSSTLQMSSLPHKQESNVHILTDVSLGNPLLEQAVCQDSLSGRQETIEEGNEVISLSDEESLTCHTDPLMKGNDEKTLAALKGHDGSEKDGFNVSNIKQKIHEDPIDSKKSLHTVKICVSRQFKEGALDDKRVLPGGEGYEQHDVTSCAMELDLPEQRIHAGSNSDCNASFSELLAISNVREQSSEEIKEKNNNSEGQNATNTAKPQAAYLGTSNLCSPHGSQRILSDLGSFRNRSALKGLYSHSHDGSLISEKNSSCDLSDCHSFMRILNPAISDAGDNHHECSGGLIGEVFYPESNDVADKAALLEEITDNLEDLNKHAFSTVRAVMVEYDYSECETSATCSSTASSSVPDQPETISLVCVPIEISSEASTSEFPPDNSGSTMMHKMVKEDILSIIDVSTSRTTMLDADSVKSPCTDAACDGQPLHTNPRPAGEITIQGDMSARQLRGIRSLKRSLTLEEATDTILFCNSIVHELVYKAASLAIEKEQQKVSRSLISKRDFVALFGFSGADSRNNGLKIDKQTREHRHQPLGNETICETSSLVQKQRMVHRHTPAVTMRQSPMERIENAFMGNHEEIQAPERLLVAKGKIKQGKKIQCRCSCCMM</sequence>
<comment type="caution">
    <text evidence="2">The sequence shown here is derived from an EMBL/GenBank/DDBJ whole genome shotgun (WGS) entry which is preliminary data.</text>
</comment>
<feature type="compositionally biased region" description="Basic and acidic residues" evidence="1">
    <location>
        <begin position="52"/>
        <end position="67"/>
    </location>
</feature>
<accession>A0A8T2VTS9</accession>
<dbReference type="Proteomes" id="UP000825935">
    <property type="component" value="Chromosome 1"/>
</dbReference>
<dbReference type="GO" id="GO:0055028">
    <property type="term" value="C:cortical microtubule"/>
    <property type="evidence" value="ECO:0007669"/>
    <property type="project" value="TreeGrafter"/>
</dbReference>
<dbReference type="OrthoDB" id="1939751at2759"/>
<name>A0A8T2VTS9_CERRI</name>
<reference evidence="2" key="1">
    <citation type="submission" date="2021-08" db="EMBL/GenBank/DDBJ databases">
        <title>WGS assembly of Ceratopteris richardii.</title>
        <authorList>
            <person name="Marchant D.B."/>
            <person name="Chen G."/>
            <person name="Jenkins J."/>
            <person name="Shu S."/>
            <person name="Leebens-Mack J."/>
            <person name="Grimwood J."/>
            <person name="Schmutz J."/>
            <person name="Soltis P."/>
            <person name="Soltis D."/>
            <person name="Chen Z.-H."/>
        </authorList>
    </citation>
    <scope>NUCLEOTIDE SEQUENCE</scope>
    <source>
        <strain evidence="2">Whitten #5841</strain>
        <tissue evidence="2">Leaf</tissue>
    </source>
</reference>
<feature type="region of interest" description="Disordered" evidence="1">
    <location>
        <begin position="601"/>
        <end position="620"/>
    </location>
</feature>
<dbReference type="GO" id="GO:0043622">
    <property type="term" value="P:cortical microtubule organization"/>
    <property type="evidence" value="ECO:0007669"/>
    <property type="project" value="TreeGrafter"/>
</dbReference>
<dbReference type="AlphaFoldDB" id="A0A8T2VTS9"/>
<organism evidence="2 3">
    <name type="scientific">Ceratopteris richardii</name>
    <name type="common">Triangle waterfern</name>
    <dbReference type="NCBI Taxonomy" id="49495"/>
    <lineage>
        <taxon>Eukaryota</taxon>
        <taxon>Viridiplantae</taxon>
        <taxon>Streptophyta</taxon>
        <taxon>Embryophyta</taxon>
        <taxon>Tracheophyta</taxon>
        <taxon>Polypodiopsida</taxon>
        <taxon>Polypodiidae</taxon>
        <taxon>Polypodiales</taxon>
        <taxon>Pteridineae</taxon>
        <taxon>Pteridaceae</taxon>
        <taxon>Parkerioideae</taxon>
        <taxon>Ceratopteris</taxon>
    </lineage>
</organism>
<feature type="region of interest" description="Disordered" evidence="1">
    <location>
        <begin position="37"/>
        <end position="72"/>
    </location>
</feature>
<gene>
    <name evidence="2" type="ORF">KP509_01G121900</name>
</gene>
<evidence type="ECO:0000256" key="1">
    <source>
        <dbReference type="SAM" id="MobiDB-lite"/>
    </source>
</evidence>
<dbReference type="PANTHER" id="PTHR31949">
    <property type="entry name" value="GASTRIC MUCIN-LIKE PROTEIN"/>
    <property type="match status" value="1"/>
</dbReference>